<reference evidence="4 5" key="1">
    <citation type="submission" date="2025-04" db="UniProtKB">
        <authorList>
            <consortium name="RefSeq"/>
        </authorList>
    </citation>
    <scope>IDENTIFICATION</scope>
</reference>
<proteinExistence type="predicted"/>
<dbReference type="KEGG" id="sind:105163194"/>
<dbReference type="PROSITE" id="PS51222">
    <property type="entry name" value="DCD"/>
    <property type="match status" value="1"/>
</dbReference>
<dbReference type="PANTHER" id="PTHR46444:SF3">
    <property type="entry name" value="DCD (DEVELOPMENT AND CELL DEATH) DOMAIN PROTEIN"/>
    <property type="match status" value="1"/>
</dbReference>
<feature type="region of interest" description="Disordered" evidence="1">
    <location>
        <begin position="80"/>
        <end position="118"/>
    </location>
</feature>
<keyword evidence="3" id="KW-1185">Reference proteome</keyword>
<sequence length="584" mass="65595">MKNKRKNRLAPKNTSKLVTSDEKPLKKGKETGIAAESTSEEVVSGKKIMEEDNGNAKESVPTPVVKKPCTWLKLDRLDPQVGSKSSVQSSKQGKEAKFTTHIQEIKDSKRKRKQTGDSVVKHIDSHLEKKEKGIVNSRHEDTEERDEESGKNLGGLIFMCNAKTKPDCFSYKVMGISASKKEAVMSIKPGLKLFLYDYDLKLMYGIYEASSAGGMKLEPAAFGGAFPAQVRFTVHKDCLPLPESMFKKAIKDSYDEKTRKFKTELTMKQVKHLVDLFRPTPLLHPGSRSVVQEGNQVICPVPAGALLSKESLERQRYTNSYSISDPGGKAIPLHHEKRLTDYPVSSNAVPPQDPLFLTELEYRSNGLRQGRHLLPTTPGDDVRNTWEPNKLDHDLKQLPTNPVSTSGDPSVQHREVNQPDPFFLSEKEYRIYGLRAPQKILNAASLRMTTNEIVNDPDKDFYDPYDEATTSLVNRYLTLPRPAAVPAESYPLPAREREPYFNGLNHTSDIKNHPVRTVPDIERAVATYTLRDQSDFNQRPYSLNSSREPSVLNQGFSLQRETDLASAPVSQRYSFAGPSVSQHR</sequence>
<dbReference type="Pfam" id="PF10539">
    <property type="entry name" value="Dev_Cell_Death"/>
    <property type="match status" value="1"/>
</dbReference>
<feature type="region of interest" description="Disordered" evidence="1">
    <location>
        <begin position="1"/>
        <end position="62"/>
    </location>
</feature>
<accession>A0A6I9T8U2</accession>
<evidence type="ECO:0000313" key="4">
    <source>
        <dbReference type="RefSeq" id="XP_011079752.1"/>
    </source>
</evidence>
<feature type="compositionally biased region" description="Low complexity" evidence="1">
    <location>
        <begin position="80"/>
        <end position="91"/>
    </location>
</feature>
<dbReference type="Gramene" id="SIN_1012486.t">
    <property type="protein sequence ID" value="SIN_1012486.t"/>
    <property type="gene ID" value="SIN_1012486"/>
</dbReference>
<dbReference type="GeneID" id="105163194"/>
<dbReference type="Proteomes" id="UP000504604">
    <property type="component" value="Linkage group LG6"/>
</dbReference>
<dbReference type="PANTHER" id="PTHR46444">
    <property type="entry name" value="DCD (DEVELOPMENT AND CELL DEATH) DOMAIN PROTEIN-RELATED"/>
    <property type="match status" value="1"/>
</dbReference>
<dbReference type="OrthoDB" id="1920894at2759"/>
<feature type="domain" description="DCD" evidence="2">
    <location>
        <begin position="151"/>
        <end position="279"/>
    </location>
</feature>
<feature type="compositionally biased region" description="Basic and acidic residues" evidence="1">
    <location>
        <begin position="19"/>
        <end position="30"/>
    </location>
</feature>
<evidence type="ECO:0000313" key="3">
    <source>
        <dbReference type="Proteomes" id="UP000504604"/>
    </source>
</evidence>
<feature type="region of interest" description="Disordered" evidence="1">
    <location>
        <begin position="392"/>
        <end position="416"/>
    </location>
</feature>
<evidence type="ECO:0000259" key="2">
    <source>
        <dbReference type="PROSITE" id="PS51222"/>
    </source>
</evidence>
<dbReference type="AlphaFoldDB" id="A0A6I9T8U2"/>
<dbReference type="SMART" id="SM00767">
    <property type="entry name" value="DCD"/>
    <property type="match status" value="1"/>
</dbReference>
<name>A0A6I9T8U2_SESIN</name>
<protein>
    <submittedName>
        <fullName evidence="4 5">Uncharacterized protein LOC105163194</fullName>
    </submittedName>
</protein>
<dbReference type="RefSeq" id="XP_011079752.1">
    <property type="nucleotide sequence ID" value="XM_011081450.2"/>
</dbReference>
<dbReference type="InterPro" id="IPR013989">
    <property type="entry name" value="Dev_and_cell_death_domain"/>
</dbReference>
<dbReference type="RefSeq" id="XP_020549994.1">
    <property type="nucleotide sequence ID" value="XM_020694335.1"/>
</dbReference>
<evidence type="ECO:0000256" key="1">
    <source>
        <dbReference type="SAM" id="MobiDB-lite"/>
    </source>
</evidence>
<organism evidence="3 4">
    <name type="scientific">Sesamum indicum</name>
    <name type="common">Oriental sesame</name>
    <name type="synonym">Sesamum orientale</name>
    <dbReference type="NCBI Taxonomy" id="4182"/>
    <lineage>
        <taxon>Eukaryota</taxon>
        <taxon>Viridiplantae</taxon>
        <taxon>Streptophyta</taxon>
        <taxon>Embryophyta</taxon>
        <taxon>Tracheophyta</taxon>
        <taxon>Spermatophyta</taxon>
        <taxon>Magnoliopsida</taxon>
        <taxon>eudicotyledons</taxon>
        <taxon>Gunneridae</taxon>
        <taxon>Pentapetalae</taxon>
        <taxon>asterids</taxon>
        <taxon>lamiids</taxon>
        <taxon>Lamiales</taxon>
        <taxon>Pedaliaceae</taxon>
        <taxon>Sesamum</taxon>
    </lineage>
</organism>
<gene>
    <name evidence="4 5" type="primary">LOC105163194</name>
</gene>
<feature type="compositionally biased region" description="Polar residues" evidence="1">
    <location>
        <begin position="398"/>
        <end position="409"/>
    </location>
</feature>
<feature type="compositionally biased region" description="Basic and acidic residues" evidence="1">
    <location>
        <begin position="92"/>
        <end position="107"/>
    </location>
</feature>
<evidence type="ECO:0000313" key="5">
    <source>
        <dbReference type="RefSeq" id="XP_020549994.1"/>
    </source>
</evidence>